<evidence type="ECO:0000259" key="8">
    <source>
        <dbReference type="PROSITE" id="PS50893"/>
    </source>
</evidence>
<feature type="transmembrane region" description="Helical" evidence="7">
    <location>
        <begin position="27"/>
        <end position="49"/>
    </location>
</feature>
<evidence type="ECO:0000256" key="3">
    <source>
        <dbReference type="ARBA" id="ARBA00022741"/>
    </source>
</evidence>
<dbReference type="GO" id="GO:0005886">
    <property type="term" value="C:plasma membrane"/>
    <property type="evidence" value="ECO:0007669"/>
    <property type="project" value="UniProtKB-SubCell"/>
</dbReference>
<keyword evidence="3" id="KW-0547">Nucleotide-binding</keyword>
<feature type="transmembrane region" description="Helical" evidence="7">
    <location>
        <begin position="152"/>
        <end position="180"/>
    </location>
</feature>
<evidence type="ECO:0000256" key="4">
    <source>
        <dbReference type="ARBA" id="ARBA00022840"/>
    </source>
</evidence>
<evidence type="ECO:0000256" key="2">
    <source>
        <dbReference type="ARBA" id="ARBA00022692"/>
    </source>
</evidence>
<gene>
    <name evidence="10" type="ORF">FRC54_02565</name>
</gene>
<dbReference type="EMBL" id="VOGC01000002">
    <property type="protein sequence ID" value="MQN00861.1"/>
    <property type="molecule type" value="Genomic_DNA"/>
</dbReference>
<evidence type="ECO:0000313" key="11">
    <source>
        <dbReference type="Proteomes" id="UP000460257"/>
    </source>
</evidence>
<protein>
    <submittedName>
        <fullName evidence="10">ABC transporter ATP-binding protein</fullName>
    </submittedName>
</protein>
<name>A0A6N7IX56_9FIRM</name>
<dbReference type="CDD" id="cd18544">
    <property type="entry name" value="ABC_6TM_TmrA_like"/>
    <property type="match status" value="1"/>
</dbReference>
<evidence type="ECO:0000259" key="9">
    <source>
        <dbReference type="PROSITE" id="PS50929"/>
    </source>
</evidence>
<dbReference type="SUPFAM" id="SSF90123">
    <property type="entry name" value="ABC transporter transmembrane region"/>
    <property type="match status" value="1"/>
</dbReference>
<dbReference type="SMART" id="SM00382">
    <property type="entry name" value="AAA"/>
    <property type="match status" value="1"/>
</dbReference>
<keyword evidence="5 7" id="KW-1133">Transmembrane helix</keyword>
<dbReference type="InterPro" id="IPR011527">
    <property type="entry name" value="ABC1_TM_dom"/>
</dbReference>
<dbReference type="Gene3D" id="1.20.1560.10">
    <property type="entry name" value="ABC transporter type 1, transmembrane domain"/>
    <property type="match status" value="1"/>
</dbReference>
<feature type="domain" description="ABC transmembrane type-1" evidence="9">
    <location>
        <begin position="29"/>
        <end position="312"/>
    </location>
</feature>
<keyword evidence="11" id="KW-1185">Reference proteome</keyword>
<keyword evidence="4 10" id="KW-0067">ATP-binding</keyword>
<dbReference type="Gene3D" id="3.40.50.300">
    <property type="entry name" value="P-loop containing nucleotide triphosphate hydrolases"/>
    <property type="match status" value="1"/>
</dbReference>
<feature type="transmembrane region" description="Helical" evidence="7">
    <location>
        <begin position="249"/>
        <end position="271"/>
    </location>
</feature>
<dbReference type="AlphaFoldDB" id="A0A6N7IX56"/>
<evidence type="ECO:0000256" key="5">
    <source>
        <dbReference type="ARBA" id="ARBA00022989"/>
    </source>
</evidence>
<dbReference type="GO" id="GO:0005524">
    <property type="term" value="F:ATP binding"/>
    <property type="evidence" value="ECO:0007669"/>
    <property type="project" value="UniProtKB-KW"/>
</dbReference>
<dbReference type="PANTHER" id="PTHR43394:SF1">
    <property type="entry name" value="ATP-BINDING CASSETTE SUB-FAMILY B MEMBER 10, MITOCHONDRIAL"/>
    <property type="match status" value="1"/>
</dbReference>
<dbReference type="InterPro" id="IPR039421">
    <property type="entry name" value="Type_1_exporter"/>
</dbReference>
<comment type="subcellular location">
    <subcellularLocation>
        <location evidence="1">Cell membrane</location>
        <topology evidence="1">Multi-pass membrane protein</topology>
    </subcellularLocation>
</comment>
<keyword evidence="2 7" id="KW-0812">Transmembrane</keyword>
<dbReference type="InterPro" id="IPR027417">
    <property type="entry name" value="P-loop_NTPase"/>
</dbReference>
<dbReference type="PROSITE" id="PS50893">
    <property type="entry name" value="ABC_TRANSPORTER_2"/>
    <property type="match status" value="1"/>
</dbReference>
<organism evidence="10 11">
    <name type="scientific">Candidatus Weimeria bifida</name>
    <dbReference type="NCBI Taxonomy" id="2599074"/>
    <lineage>
        <taxon>Bacteria</taxon>
        <taxon>Bacillati</taxon>
        <taxon>Bacillota</taxon>
        <taxon>Clostridia</taxon>
        <taxon>Lachnospirales</taxon>
        <taxon>Lachnospiraceae</taxon>
        <taxon>Candidatus Weimeria</taxon>
    </lineage>
</organism>
<feature type="transmembrane region" description="Helical" evidence="7">
    <location>
        <begin position="277"/>
        <end position="297"/>
    </location>
</feature>
<feature type="transmembrane region" description="Helical" evidence="7">
    <location>
        <begin position="61"/>
        <end position="80"/>
    </location>
</feature>
<evidence type="ECO:0000256" key="7">
    <source>
        <dbReference type="SAM" id="Phobius"/>
    </source>
</evidence>
<evidence type="ECO:0000256" key="1">
    <source>
        <dbReference type="ARBA" id="ARBA00004651"/>
    </source>
</evidence>
<dbReference type="GO" id="GO:0016887">
    <property type="term" value="F:ATP hydrolysis activity"/>
    <property type="evidence" value="ECO:0007669"/>
    <property type="project" value="InterPro"/>
</dbReference>
<dbReference type="GO" id="GO:0015421">
    <property type="term" value="F:ABC-type oligopeptide transporter activity"/>
    <property type="evidence" value="ECO:0007669"/>
    <property type="project" value="TreeGrafter"/>
</dbReference>
<dbReference type="PROSITE" id="PS50929">
    <property type="entry name" value="ABC_TM1F"/>
    <property type="match status" value="1"/>
</dbReference>
<comment type="caution">
    <text evidence="10">The sequence shown here is derived from an EMBL/GenBank/DDBJ whole genome shotgun (WGS) entry which is preliminary data.</text>
</comment>
<keyword evidence="6 7" id="KW-0472">Membrane</keyword>
<dbReference type="Proteomes" id="UP000460257">
    <property type="component" value="Unassembled WGS sequence"/>
</dbReference>
<accession>A0A6N7IX56</accession>
<dbReference type="InterPro" id="IPR003439">
    <property type="entry name" value="ABC_transporter-like_ATP-bd"/>
</dbReference>
<sequence>MTYNEKKNEHTHLKKAFAGVIKKNKGLLIGLIALIVASVVASLIPPLVLEQAVNRLGAGKGVSLTLALWYFLFIVISDLLESLQNAGITVFGQKITHGIRSALCQKLSRLPAEYFHRNESGKTASIFTNDGDTIDVLYSDGVVSMAADLLKVVGILIVIYTRSLGLGLLVTAVTPLLFWFTRTCQRRSNRANLENRRAIARVNGHVPETLRCIRMIRVFHAQRHMENVYSGYIKESYDAVDRSNVIDSIYSPVILLTQAAVTAAMMIFAAGGNSYRALFGISVGTAVAMMAYVNRIFSPLENIGMEIQNIQSAAAAIDHIDTFLEEPEWQPEITEPKKTDEIRFEHVDFGYQKDRPVLKDLSFDIKKGELVTFAGRTGAGKTTVFRLLTGLYEPDRGTVNLAGLDPCALSQEERRRVIGYVEQNFASVPGTVKDQITLYDSDISNEEIDAALKLAGLKDVIEQLPDGLDTKMSERLFSKGQLQLLSIARAVVLDPQILLLDEVTASLDAKTEAGVIRALKSSARGRTVLTISHRLSEAIGDARIIEIGT</sequence>
<dbReference type="PANTHER" id="PTHR43394">
    <property type="entry name" value="ATP-DEPENDENT PERMEASE MDL1, MITOCHONDRIAL"/>
    <property type="match status" value="1"/>
</dbReference>
<dbReference type="InterPro" id="IPR003593">
    <property type="entry name" value="AAA+_ATPase"/>
</dbReference>
<evidence type="ECO:0000256" key="6">
    <source>
        <dbReference type="ARBA" id="ARBA00023136"/>
    </source>
</evidence>
<evidence type="ECO:0000313" key="10">
    <source>
        <dbReference type="EMBL" id="MQN00861.1"/>
    </source>
</evidence>
<reference evidence="10" key="1">
    <citation type="journal article" date="2020" name="Appl. Environ. Microbiol.">
        <title>Medium-Chain Fatty Acid Synthesis by 'Candidatus Weimeria bifida' gen. nov., sp. nov., and 'Candidatus Pseudoramibacter fermentans' sp. nov.</title>
        <authorList>
            <person name="Scarborough M.J."/>
            <person name="Myers K.S."/>
            <person name="Donohue T.J."/>
            <person name="Noguera D.R."/>
        </authorList>
    </citation>
    <scope>NUCLEOTIDE SEQUENCE</scope>
    <source>
        <strain evidence="10">LCO1.1</strain>
    </source>
</reference>
<dbReference type="Pfam" id="PF00005">
    <property type="entry name" value="ABC_tran"/>
    <property type="match status" value="1"/>
</dbReference>
<dbReference type="Pfam" id="PF00664">
    <property type="entry name" value="ABC_membrane"/>
    <property type="match status" value="1"/>
</dbReference>
<dbReference type="SUPFAM" id="SSF52540">
    <property type="entry name" value="P-loop containing nucleoside triphosphate hydrolases"/>
    <property type="match status" value="1"/>
</dbReference>
<proteinExistence type="predicted"/>
<dbReference type="PROSITE" id="PS00211">
    <property type="entry name" value="ABC_TRANSPORTER_1"/>
    <property type="match status" value="1"/>
</dbReference>
<dbReference type="InterPro" id="IPR036640">
    <property type="entry name" value="ABC1_TM_sf"/>
</dbReference>
<dbReference type="InterPro" id="IPR017871">
    <property type="entry name" value="ABC_transporter-like_CS"/>
</dbReference>
<feature type="domain" description="ABC transporter" evidence="8">
    <location>
        <begin position="342"/>
        <end position="547"/>
    </location>
</feature>